<dbReference type="PANTHER" id="PTHR43240:SF1">
    <property type="entry name" value="BLR5584 PROTEIN"/>
    <property type="match status" value="1"/>
</dbReference>
<evidence type="ECO:0000313" key="4">
    <source>
        <dbReference type="Proteomes" id="UP001597227"/>
    </source>
</evidence>
<dbReference type="Proteomes" id="UP001597227">
    <property type="component" value="Unassembled WGS sequence"/>
</dbReference>
<dbReference type="InterPro" id="IPR029069">
    <property type="entry name" value="HotDog_dom_sf"/>
</dbReference>
<comment type="caution">
    <text evidence="3">The sequence shown here is derived from an EMBL/GenBank/DDBJ whole genome shotgun (WGS) entry which is preliminary data.</text>
</comment>
<proteinExistence type="predicted"/>
<dbReference type="InterPro" id="IPR003736">
    <property type="entry name" value="PAAI_dom"/>
</dbReference>
<dbReference type="RefSeq" id="WP_388035345.1">
    <property type="nucleotide sequence ID" value="NZ_JBHUEK010000007.1"/>
</dbReference>
<protein>
    <submittedName>
        <fullName evidence="3">PaaI family thioesterase</fullName>
        <ecNumber evidence="3">3.1.2.-</ecNumber>
    </submittedName>
</protein>
<organism evidence="3 4">
    <name type="scientific">Fredinandcohnia salidurans</name>
    <dbReference type="NCBI Taxonomy" id="2595041"/>
    <lineage>
        <taxon>Bacteria</taxon>
        <taxon>Bacillati</taxon>
        <taxon>Bacillota</taxon>
        <taxon>Bacilli</taxon>
        <taxon>Bacillales</taxon>
        <taxon>Bacillaceae</taxon>
        <taxon>Fredinandcohnia</taxon>
    </lineage>
</organism>
<dbReference type="Gene3D" id="3.10.129.10">
    <property type="entry name" value="Hotdog Thioesterase"/>
    <property type="match status" value="1"/>
</dbReference>
<sequence length="165" mass="18366">MEDRILQKLQTFFVEANEEERQALEQVIDAVIRKQTKQNGSYIGGLLQTSRKVLDDQTYEITIPNTELIQNPLKIVHGGITATLLDSAMGSVVHHVLPHNKAAVTTEMKINYVAPGIGKELRCVAQMIHRGSKICVTEGRVFRDDGTLIAHATGSFFIIDRPSKK</sequence>
<gene>
    <name evidence="3" type="ORF">ACFSFW_03750</name>
</gene>
<dbReference type="GO" id="GO:0016787">
    <property type="term" value="F:hydrolase activity"/>
    <property type="evidence" value="ECO:0007669"/>
    <property type="project" value="UniProtKB-KW"/>
</dbReference>
<feature type="domain" description="Thioesterase" evidence="2">
    <location>
        <begin position="74"/>
        <end position="149"/>
    </location>
</feature>
<reference evidence="4" key="1">
    <citation type="journal article" date="2019" name="Int. J. Syst. Evol. Microbiol.">
        <title>The Global Catalogue of Microorganisms (GCM) 10K type strain sequencing project: providing services to taxonomists for standard genome sequencing and annotation.</title>
        <authorList>
            <consortium name="The Broad Institute Genomics Platform"/>
            <consortium name="The Broad Institute Genome Sequencing Center for Infectious Disease"/>
            <person name="Wu L."/>
            <person name="Ma J."/>
        </authorList>
    </citation>
    <scope>NUCLEOTIDE SEQUENCE [LARGE SCALE GENOMIC DNA]</scope>
    <source>
        <strain evidence="4">CCUG 15531</strain>
    </source>
</reference>
<dbReference type="EC" id="3.1.2.-" evidence="3"/>
<dbReference type="PANTHER" id="PTHR43240">
    <property type="entry name" value="1,4-DIHYDROXY-2-NAPHTHOYL-COA THIOESTERASE 1"/>
    <property type="match status" value="1"/>
</dbReference>
<dbReference type="CDD" id="cd03443">
    <property type="entry name" value="PaaI_thioesterase"/>
    <property type="match status" value="1"/>
</dbReference>
<evidence type="ECO:0000256" key="1">
    <source>
        <dbReference type="ARBA" id="ARBA00022801"/>
    </source>
</evidence>
<accession>A0ABW4MJJ4</accession>
<evidence type="ECO:0000313" key="3">
    <source>
        <dbReference type="EMBL" id="MFD1777769.1"/>
    </source>
</evidence>
<keyword evidence="1 3" id="KW-0378">Hydrolase</keyword>
<keyword evidence="4" id="KW-1185">Reference proteome</keyword>
<name>A0ABW4MJJ4_9BACI</name>
<dbReference type="SUPFAM" id="SSF54637">
    <property type="entry name" value="Thioesterase/thiol ester dehydrase-isomerase"/>
    <property type="match status" value="1"/>
</dbReference>
<dbReference type="Pfam" id="PF03061">
    <property type="entry name" value="4HBT"/>
    <property type="match status" value="1"/>
</dbReference>
<evidence type="ECO:0000259" key="2">
    <source>
        <dbReference type="Pfam" id="PF03061"/>
    </source>
</evidence>
<dbReference type="InterPro" id="IPR006683">
    <property type="entry name" value="Thioestr_dom"/>
</dbReference>
<dbReference type="NCBIfam" id="TIGR00369">
    <property type="entry name" value="unchar_dom_1"/>
    <property type="match status" value="1"/>
</dbReference>
<dbReference type="EMBL" id="JBHUEK010000007">
    <property type="protein sequence ID" value="MFD1777769.1"/>
    <property type="molecule type" value="Genomic_DNA"/>
</dbReference>